<keyword evidence="1" id="KW-0812">Transmembrane</keyword>
<accession>A0A9P7B3U1</accession>
<evidence type="ECO:0000256" key="1">
    <source>
        <dbReference type="SAM" id="Phobius"/>
    </source>
</evidence>
<proteinExistence type="predicted"/>
<dbReference type="OrthoDB" id="411017at2759"/>
<evidence type="ECO:0000313" key="3">
    <source>
        <dbReference type="Proteomes" id="UP000750334"/>
    </source>
</evidence>
<name>A0A9P7B3U1_MAUEX</name>
<organism evidence="2 3">
    <name type="scientific">Maudiozyma exigua</name>
    <name type="common">Yeast</name>
    <name type="synonym">Kazachstania exigua</name>
    <dbReference type="NCBI Taxonomy" id="34358"/>
    <lineage>
        <taxon>Eukaryota</taxon>
        <taxon>Fungi</taxon>
        <taxon>Dikarya</taxon>
        <taxon>Ascomycota</taxon>
        <taxon>Saccharomycotina</taxon>
        <taxon>Saccharomycetes</taxon>
        <taxon>Saccharomycetales</taxon>
        <taxon>Saccharomycetaceae</taxon>
        <taxon>Maudiozyma</taxon>
    </lineage>
</organism>
<feature type="transmembrane region" description="Helical" evidence="1">
    <location>
        <begin position="257"/>
        <end position="279"/>
    </location>
</feature>
<dbReference type="AlphaFoldDB" id="A0A9P7B3U1"/>
<keyword evidence="1" id="KW-0472">Membrane</keyword>
<sequence>MTVNIINSVSNDTNSHIIAPTLLSKTHVVDTEEGETTAREQSESPLPIQNKKRISKSQVRNVDIIKYLMGTIAGKDKISKLLKSLLDIVKKVCLILPQYSQYIDTKRISAISTQLSLFRCIMRFGSTPYSIANLIKRIVSSGNILKSPQVIFSRLLLEDSINVYSTVFDELSLLGKLNIIKNRRFRHVISRNDTWATEVDAIYSLKKACCNYKTTQSSKFDNKAKLMNKIDVARFTLELVSNTPDLFLIKSRRLERLLSLLSSVCSAVSAILNIVRLWIMAKDQLSEKLSKSA</sequence>
<protein>
    <submittedName>
        <fullName evidence="2">Uncharacterized protein</fullName>
    </submittedName>
</protein>
<comment type="caution">
    <text evidence="2">The sequence shown here is derived from an EMBL/GenBank/DDBJ whole genome shotgun (WGS) entry which is preliminary data.</text>
</comment>
<reference evidence="2 3" key="1">
    <citation type="submission" date="2020-11" db="EMBL/GenBank/DDBJ databases">
        <title>Kefir isolates.</title>
        <authorList>
            <person name="Marcisauskas S."/>
            <person name="Kim Y."/>
            <person name="Blasche S."/>
        </authorList>
    </citation>
    <scope>NUCLEOTIDE SEQUENCE [LARGE SCALE GENOMIC DNA]</scope>
    <source>
        <strain evidence="2 3">OG2</strain>
    </source>
</reference>
<keyword evidence="1" id="KW-1133">Transmembrane helix</keyword>
<gene>
    <name evidence="2" type="ORF">C6P45_002287</name>
</gene>
<evidence type="ECO:0000313" key="2">
    <source>
        <dbReference type="EMBL" id="KAG0658121.1"/>
    </source>
</evidence>
<dbReference type="EMBL" id="PUHR01000221">
    <property type="protein sequence ID" value="KAG0658121.1"/>
    <property type="molecule type" value="Genomic_DNA"/>
</dbReference>
<dbReference type="Proteomes" id="UP000750334">
    <property type="component" value="Unassembled WGS sequence"/>
</dbReference>
<keyword evidence="3" id="KW-1185">Reference proteome</keyword>